<accession>A0A9D1M288</accession>
<evidence type="ECO:0000313" key="3">
    <source>
        <dbReference type="Proteomes" id="UP000824093"/>
    </source>
</evidence>
<keyword evidence="1" id="KW-1133">Transmembrane helix</keyword>
<proteinExistence type="predicted"/>
<organism evidence="2 3">
    <name type="scientific">Candidatus Merdicola faecigallinarum</name>
    <dbReference type="NCBI Taxonomy" id="2840862"/>
    <lineage>
        <taxon>Bacteria</taxon>
        <taxon>Bacillati</taxon>
        <taxon>Bacillota</taxon>
        <taxon>Clostridia</taxon>
        <taxon>Candidatus Merdicola</taxon>
    </lineage>
</organism>
<keyword evidence="1" id="KW-0812">Transmembrane</keyword>
<name>A0A9D1M288_9FIRM</name>
<evidence type="ECO:0000313" key="2">
    <source>
        <dbReference type="EMBL" id="HIU52257.1"/>
    </source>
</evidence>
<dbReference type="AlphaFoldDB" id="A0A9D1M288"/>
<keyword evidence="1" id="KW-0472">Membrane</keyword>
<comment type="caution">
    <text evidence="2">The sequence shown here is derived from an EMBL/GenBank/DDBJ whole genome shotgun (WGS) entry which is preliminary data.</text>
</comment>
<dbReference type="Proteomes" id="UP000824093">
    <property type="component" value="Unassembled WGS sequence"/>
</dbReference>
<feature type="transmembrane region" description="Helical" evidence="1">
    <location>
        <begin position="12"/>
        <end position="31"/>
    </location>
</feature>
<evidence type="ECO:0000256" key="1">
    <source>
        <dbReference type="SAM" id="Phobius"/>
    </source>
</evidence>
<gene>
    <name evidence="2" type="ORF">IAB70_06575</name>
</gene>
<sequence length="132" mass="15539">MEKQNSWLKFQKFYLVVALSLLCIMVIQTGITRYRLKNAEEAFQYFITLMLTYETVLDENNVKEIVNVEDEYFVVTEYGEILVIPLFSNFEQRYNELADQILFQLESKGKISDSTKAEIDSFVKDFGYLVEV</sequence>
<reference evidence="2" key="1">
    <citation type="submission" date="2020-10" db="EMBL/GenBank/DDBJ databases">
        <authorList>
            <person name="Gilroy R."/>
        </authorList>
    </citation>
    <scope>NUCLEOTIDE SEQUENCE</scope>
    <source>
        <strain evidence="2">CHK195-15760</strain>
    </source>
</reference>
<dbReference type="EMBL" id="DVNH01000049">
    <property type="protein sequence ID" value="HIU52257.1"/>
    <property type="molecule type" value="Genomic_DNA"/>
</dbReference>
<protein>
    <submittedName>
        <fullName evidence="2">Uncharacterized protein</fullName>
    </submittedName>
</protein>
<reference evidence="2" key="2">
    <citation type="journal article" date="2021" name="PeerJ">
        <title>Extensive microbial diversity within the chicken gut microbiome revealed by metagenomics and culture.</title>
        <authorList>
            <person name="Gilroy R."/>
            <person name="Ravi A."/>
            <person name="Getino M."/>
            <person name="Pursley I."/>
            <person name="Horton D.L."/>
            <person name="Alikhan N.F."/>
            <person name="Baker D."/>
            <person name="Gharbi K."/>
            <person name="Hall N."/>
            <person name="Watson M."/>
            <person name="Adriaenssens E.M."/>
            <person name="Foster-Nyarko E."/>
            <person name="Jarju S."/>
            <person name="Secka A."/>
            <person name="Antonio M."/>
            <person name="Oren A."/>
            <person name="Chaudhuri R.R."/>
            <person name="La Ragione R."/>
            <person name="Hildebrand F."/>
            <person name="Pallen M.J."/>
        </authorList>
    </citation>
    <scope>NUCLEOTIDE SEQUENCE</scope>
    <source>
        <strain evidence="2">CHK195-15760</strain>
    </source>
</reference>